<dbReference type="EMBL" id="MW018491">
    <property type="protein sequence ID" value="QQD79313.1"/>
    <property type="molecule type" value="Genomic_DNA"/>
</dbReference>
<dbReference type="GO" id="GO:0003735">
    <property type="term" value="F:structural constituent of ribosome"/>
    <property type="evidence" value="ECO:0007669"/>
    <property type="project" value="InterPro"/>
</dbReference>
<dbReference type="AlphaFoldDB" id="A0A7T4WR31"/>
<name>A0A7T4WR31_9STRA</name>
<evidence type="ECO:0000256" key="2">
    <source>
        <dbReference type="ARBA" id="ARBA00022980"/>
    </source>
</evidence>
<protein>
    <submittedName>
        <fullName evidence="5">Ribosomal protein L14</fullName>
    </submittedName>
</protein>
<evidence type="ECO:0000256" key="4">
    <source>
        <dbReference type="RuleBase" id="RU003949"/>
    </source>
</evidence>
<comment type="similarity">
    <text evidence="1 4">Belongs to the universal ribosomal protein uL14 family.</text>
</comment>
<keyword evidence="2 4" id="KW-0689">Ribosomal protein</keyword>
<evidence type="ECO:0000313" key="5">
    <source>
        <dbReference type="EMBL" id="QQD79313.1"/>
    </source>
</evidence>
<dbReference type="GeneID" id="65341479"/>
<dbReference type="GO" id="GO:0070180">
    <property type="term" value="F:large ribosomal subunit rRNA binding"/>
    <property type="evidence" value="ECO:0007669"/>
    <property type="project" value="TreeGrafter"/>
</dbReference>
<dbReference type="InterPro" id="IPR000218">
    <property type="entry name" value="Ribosomal_uL14"/>
</dbReference>
<evidence type="ECO:0000256" key="1">
    <source>
        <dbReference type="ARBA" id="ARBA00010745"/>
    </source>
</evidence>
<keyword evidence="5" id="KW-0496">Mitochondrion</keyword>
<dbReference type="CDD" id="cd00337">
    <property type="entry name" value="Ribosomal_uL14"/>
    <property type="match status" value="1"/>
</dbReference>
<dbReference type="Gene3D" id="2.40.150.20">
    <property type="entry name" value="Ribosomal protein L14"/>
    <property type="match status" value="1"/>
</dbReference>
<dbReference type="SMART" id="SM01374">
    <property type="entry name" value="Ribosomal_L14"/>
    <property type="match status" value="1"/>
</dbReference>
<gene>
    <name evidence="5" type="primary">rpl14</name>
</gene>
<proteinExistence type="inferred from homology"/>
<sequence>MIQQQTKLKVTDNSGAKEIKCIKVLGGFKRKHAILGDLVVVSVTKLRNKSKRTSKVKKGEVFKALILQTIRKTHRKDGSYFCYNQNIACLINKQGKPIATRILKPISKKLRKGKFMKFISIAVGFI</sequence>
<dbReference type="SUPFAM" id="SSF50193">
    <property type="entry name" value="Ribosomal protein L14"/>
    <property type="match status" value="1"/>
</dbReference>
<dbReference type="GO" id="GO:0006412">
    <property type="term" value="P:translation"/>
    <property type="evidence" value="ECO:0007669"/>
    <property type="project" value="InterPro"/>
</dbReference>
<accession>A0A7T4WR31</accession>
<organism evidence="5">
    <name type="scientific">Trieres regia</name>
    <dbReference type="NCBI Taxonomy" id="1335017"/>
    <lineage>
        <taxon>Eukaryota</taxon>
        <taxon>Sar</taxon>
        <taxon>Stramenopiles</taxon>
        <taxon>Ochrophyta</taxon>
        <taxon>Bacillariophyta</taxon>
        <taxon>Mediophyceae</taxon>
        <taxon>Biddulphiophycidae</taxon>
        <taxon>Eupodiscales</taxon>
        <taxon>Parodontellaceae</taxon>
        <taxon>Trieres</taxon>
    </lineage>
</organism>
<dbReference type="InterPro" id="IPR005745">
    <property type="entry name" value="Ribosomal_uL14_bac-type"/>
</dbReference>
<dbReference type="HAMAP" id="MF_01367">
    <property type="entry name" value="Ribosomal_uL14"/>
    <property type="match status" value="1"/>
</dbReference>
<evidence type="ECO:0000256" key="3">
    <source>
        <dbReference type="ARBA" id="ARBA00023274"/>
    </source>
</evidence>
<keyword evidence="3 4" id="KW-0687">Ribonucleoprotein</keyword>
<geneLocation type="mitochondrion" evidence="5"/>
<dbReference type="GO" id="GO:0005762">
    <property type="term" value="C:mitochondrial large ribosomal subunit"/>
    <property type="evidence" value="ECO:0007669"/>
    <property type="project" value="TreeGrafter"/>
</dbReference>
<dbReference type="PANTHER" id="PTHR11761">
    <property type="entry name" value="50S/60S RIBOSOMAL PROTEIN L14/L23"/>
    <property type="match status" value="1"/>
</dbReference>
<dbReference type="NCBIfam" id="TIGR01067">
    <property type="entry name" value="rplN_bact"/>
    <property type="match status" value="1"/>
</dbReference>
<dbReference type="PANTHER" id="PTHR11761:SF3">
    <property type="entry name" value="LARGE RIBOSOMAL SUBUNIT PROTEIN UL14M"/>
    <property type="match status" value="1"/>
</dbReference>
<reference evidence="5" key="1">
    <citation type="journal article" date="2021" name="J. Appl. Phycol.">
        <title>Mitochondrial genome of the harmful algal bloom species Odontella regia (Mediophyceae, Bacillariophyta).</title>
        <authorList>
            <person name="Wang Y."/>
            <person name="Chen Y."/>
            <person name="Wang J."/>
            <person name="Liu F."/>
            <person name="Chen N."/>
        </authorList>
    </citation>
    <scope>NUCLEOTIDE SEQUENCE</scope>
</reference>
<dbReference type="InterPro" id="IPR036853">
    <property type="entry name" value="Ribosomal_uL14_sf"/>
</dbReference>
<dbReference type="Pfam" id="PF00238">
    <property type="entry name" value="Ribosomal_L14"/>
    <property type="match status" value="1"/>
</dbReference>
<dbReference type="RefSeq" id="YP_010131934.1">
    <property type="nucleotide sequence ID" value="NC_056371.1"/>
</dbReference>